<name>A0A848NB79_9BURK</name>
<evidence type="ECO:0000313" key="1">
    <source>
        <dbReference type="EMBL" id="NMU88384.1"/>
    </source>
</evidence>
<dbReference type="AlphaFoldDB" id="A0A848NB79"/>
<sequence length="98" mass="10958">MSTDHDTSPRVPVEPLLKWLRETPKAEAEARCAKHNTSVGYLRQIAYGYKLAGLIAADIELITDGQCRRQDLRPDDFARFWPELATAGPAQQEPSHAV</sequence>
<proteinExistence type="predicted"/>
<evidence type="ECO:0000313" key="2">
    <source>
        <dbReference type="Proteomes" id="UP000542405"/>
    </source>
</evidence>
<comment type="caution">
    <text evidence="1">The sequence shown here is derived from an EMBL/GenBank/DDBJ whole genome shotgun (WGS) entry which is preliminary data.</text>
</comment>
<dbReference type="EMBL" id="JABBZE010000002">
    <property type="protein sequence ID" value="NMU88384.1"/>
    <property type="molecule type" value="Genomic_DNA"/>
</dbReference>
<reference evidence="1 2" key="1">
    <citation type="submission" date="2020-04" db="EMBL/GenBank/DDBJ databases">
        <title>Achromobacter ruhlandii genome sequencing and assembly.</title>
        <authorList>
            <person name="Martins R.C.R."/>
            <person name="Perdigao-Neto L.V."/>
            <person name="Levin A.S.S."/>
            <person name="Costa S.F."/>
        </authorList>
    </citation>
    <scope>NUCLEOTIDE SEQUENCE [LARGE SCALE GENOMIC DNA]</scope>
    <source>
        <strain evidence="1 2">9035ralo</strain>
    </source>
</reference>
<accession>A0A848NB79</accession>
<gene>
    <name evidence="1" type="ORF">HGQ98_00585</name>
</gene>
<dbReference type="RefSeq" id="WP_169535601.1">
    <property type="nucleotide sequence ID" value="NZ_JABBZE010000002.1"/>
</dbReference>
<protein>
    <recommendedName>
        <fullName evidence="3">Helix-turn-helix domain-containing protein</fullName>
    </recommendedName>
</protein>
<evidence type="ECO:0008006" key="3">
    <source>
        <dbReference type="Google" id="ProtNLM"/>
    </source>
</evidence>
<organism evidence="1 2">
    <name type="scientific">Achromobacter ruhlandii</name>
    <dbReference type="NCBI Taxonomy" id="72557"/>
    <lineage>
        <taxon>Bacteria</taxon>
        <taxon>Pseudomonadati</taxon>
        <taxon>Pseudomonadota</taxon>
        <taxon>Betaproteobacteria</taxon>
        <taxon>Burkholderiales</taxon>
        <taxon>Alcaligenaceae</taxon>
        <taxon>Achromobacter</taxon>
    </lineage>
</organism>
<dbReference type="Proteomes" id="UP000542405">
    <property type="component" value="Unassembled WGS sequence"/>
</dbReference>